<evidence type="ECO:0000313" key="3">
    <source>
        <dbReference type="Proteomes" id="UP000314294"/>
    </source>
</evidence>
<feature type="compositionally biased region" description="Basic and acidic residues" evidence="1">
    <location>
        <begin position="71"/>
        <end position="91"/>
    </location>
</feature>
<evidence type="ECO:0000256" key="1">
    <source>
        <dbReference type="SAM" id="MobiDB-lite"/>
    </source>
</evidence>
<accession>A0A4Z2E4V7</accession>
<feature type="region of interest" description="Disordered" evidence="1">
    <location>
        <begin position="1"/>
        <end position="103"/>
    </location>
</feature>
<reference evidence="2 3" key="1">
    <citation type="submission" date="2019-03" db="EMBL/GenBank/DDBJ databases">
        <title>First draft genome of Liparis tanakae, snailfish: a comprehensive survey of snailfish specific genes.</title>
        <authorList>
            <person name="Kim W."/>
            <person name="Song I."/>
            <person name="Jeong J.-H."/>
            <person name="Kim D."/>
            <person name="Kim S."/>
            <person name="Ryu S."/>
            <person name="Song J.Y."/>
            <person name="Lee S.K."/>
        </authorList>
    </citation>
    <scope>NUCLEOTIDE SEQUENCE [LARGE SCALE GENOMIC DNA]</scope>
    <source>
        <tissue evidence="2">Muscle</tissue>
    </source>
</reference>
<gene>
    <name evidence="2" type="ORF">EYF80_066081</name>
</gene>
<organism evidence="2 3">
    <name type="scientific">Liparis tanakae</name>
    <name type="common">Tanaka's snailfish</name>
    <dbReference type="NCBI Taxonomy" id="230148"/>
    <lineage>
        <taxon>Eukaryota</taxon>
        <taxon>Metazoa</taxon>
        <taxon>Chordata</taxon>
        <taxon>Craniata</taxon>
        <taxon>Vertebrata</taxon>
        <taxon>Euteleostomi</taxon>
        <taxon>Actinopterygii</taxon>
        <taxon>Neopterygii</taxon>
        <taxon>Teleostei</taxon>
        <taxon>Neoteleostei</taxon>
        <taxon>Acanthomorphata</taxon>
        <taxon>Eupercaria</taxon>
        <taxon>Perciformes</taxon>
        <taxon>Cottioidei</taxon>
        <taxon>Cottales</taxon>
        <taxon>Liparidae</taxon>
        <taxon>Liparis</taxon>
    </lineage>
</organism>
<dbReference type="Proteomes" id="UP000314294">
    <property type="component" value="Unassembled WGS sequence"/>
</dbReference>
<dbReference type="EMBL" id="SRLO01017321">
    <property type="protein sequence ID" value="TNN23798.1"/>
    <property type="molecule type" value="Genomic_DNA"/>
</dbReference>
<dbReference type="AlphaFoldDB" id="A0A4Z2E4V7"/>
<protein>
    <submittedName>
        <fullName evidence="2">Uncharacterized protein</fullName>
    </submittedName>
</protein>
<keyword evidence="3" id="KW-1185">Reference proteome</keyword>
<feature type="compositionally biased region" description="Gly residues" evidence="1">
    <location>
        <begin position="1"/>
        <end position="14"/>
    </location>
</feature>
<evidence type="ECO:0000313" key="2">
    <source>
        <dbReference type="EMBL" id="TNN23798.1"/>
    </source>
</evidence>
<sequence>MPGTRGEGPGGRGVGSAPCWAPGQAVRQAAAPRALDTVTGPPANGELAQLVFRGEPACESSSPRRQPSDCWCRDGNTKGRSQGKEPREGTKGRNQGKESGSLGFPADVCDVITFSIRPLHNTRGKMQA</sequence>
<proteinExistence type="predicted"/>
<name>A0A4Z2E4V7_9TELE</name>
<comment type="caution">
    <text evidence="2">The sequence shown here is derived from an EMBL/GenBank/DDBJ whole genome shotgun (WGS) entry which is preliminary data.</text>
</comment>